<proteinExistence type="predicted"/>
<dbReference type="Proteomes" id="UP001589647">
    <property type="component" value="Unassembled WGS sequence"/>
</dbReference>
<evidence type="ECO:0000313" key="2">
    <source>
        <dbReference type="EMBL" id="MFB9205125.1"/>
    </source>
</evidence>
<organism evidence="2 3">
    <name type="scientific">Nonomuraea spiralis</name>
    <dbReference type="NCBI Taxonomy" id="46182"/>
    <lineage>
        <taxon>Bacteria</taxon>
        <taxon>Bacillati</taxon>
        <taxon>Actinomycetota</taxon>
        <taxon>Actinomycetes</taxon>
        <taxon>Streptosporangiales</taxon>
        <taxon>Streptosporangiaceae</taxon>
        <taxon>Nonomuraea</taxon>
    </lineage>
</organism>
<protein>
    <submittedName>
        <fullName evidence="2">Uncharacterized protein</fullName>
    </submittedName>
</protein>
<comment type="caution">
    <text evidence="2">The sequence shown here is derived from an EMBL/GenBank/DDBJ whole genome shotgun (WGS) entry which is preliminary data.</text>
</comment>
<evidence type="ECO:0000313" key="3">
    <source>
        <dbReference type="Proteomes" id="UP001589647"/>
    </source>
</evidence>
<dbReference type="RefSeq" id="WP_189653347.1">
    <property type="nucleotide sequence ID" value="NZ_BMRC01000039.1"/>
</dbReference>
<evidence type="ECO:0000256" key="1">
    <source>
        <dbReference type="SAM" id="Phobius"/>
    </source>
</evidence>
<gene>
    <name evidence="2" type="ORF">ACFFV7_28285</name>
</gene>
<keyword evidence="3" id="KW-1185">Reference proteome</keyword>
<keyword evidence="1" id="KW-1133">Transmembrane helix</keyword>
<keyword evidence="1" id="KW-0812">Transmembrane</keyword>
<feature type="transmembrane region" description="Helical" evidence="1">
    <location>
        <begin position="139"/>
        <end position="162"/>
    </location>
</feature>
<name>A0ABV5IKS2_9ACTN</name>
<sequence length="314" mass="34050">MNAQILPVAGAMKGTRCPKTRLTSDGHTLTVTDNAGGRSASLSPASLYRYDYSVDGSGKRSRTLTGVAALDPDGLVMLDLPGDWHPPHLRNFSAKAGIPLVDGRNDSSARARRILAARAPGWQRFRGIPVPRTTKWSKALSVCAGIAGLGLMVYLGTIGMWGAWRSVSSLGRFLLEMIEAKWLMVVFSPALLITRPLLVGMHRWQAGRGAIVGPPGGPYLRMKSSRRLSVYRRTGVIAEVPAEPGTSVLLYRYDDLSGVFVLDPAGAPLLHLPGHWPPVALHRFTERNGLSLAIHRIPRNEYTTLATHCPQAIP</sequence>
<feature type="transmembrane region" description="Helical" evidence="1">
    <location>
        <begin position="182"/>
        <end position="198"/>
    </location>
</feature>
<keyword evidence="1" id="KW-0472">Membrane</keyword>
<accession>A0ABV5IKS2</accession>
<reference evidence="2 3" key="1">
    <citation type="submission" date="2024-09" db="EMBL/GenBank/DDBJ databases">
        <authorList>
            <person name="Sun Q."/>
            <person name="Mori K."/>
        </authorList>
    </citation>
    <scope>NUCLEOTIDE SEQUENCE [LARGE SCALE GENOMIC DNA]</scope>
    <source>
        <strain evidence="2 3">CCM 3426</strain>
    </source>
</reference>
<dbReference type="EMBL" id="JBHMEI010000024">
    <property type="protein sequence ID" value="MFB9205125.1"/>
    <property type="molecule type" value="Genomic_DNA"/>
</dbReference>